<comment type="cofactor">
    <cofactor evidence="1">
        <name>pyridoxal 5'-phosphate</name>
        <dbReference type="ChEBI" id="CHEBI:597326"/>
    </cofactor>
</comment>
<evidence type="ECO:0000256" key="5">
    <source>
        <dbReference type="ARBA" id="ARBA00022898"/>
    </source>
</evidence>
<evidence type="ECO:0000256" key="4">
    <source>
        <dbReference type="ARBA" id="ARBA00022679"/>
    </source>
</evidence>
<reference evidence="9" key="1">
    <citation type="submission" date="2016-04" db="EMBL/GenBank/DDBJ databases">
        <authorList>
            <person name="Tagini F."/>
        </authorList>
    </citation>
    <scope>NUCLEOTIDE SEQUENCE [LARGE SCALE GENOMIC DNA]</scope>
    <source>
        <strain evidence="9">CHUV0807</strain>
    </source>
</reference>
<dbReference type="EC" id="2.6.1.2" evidence="6"/>
<evidence type="ECO:0000256" key="6">
    <source>
        <dbReference type="ARBA" id="ARBA00026106"/>
    </source>
</evidence>
<dbReference type="GO" id="GO:0030170">
    <property type="term" value="F:pyridoxal phosphate binding"/>
    <property type="evidence" value="ECO:0007669"/>
    <property type="project" value="InterPro"/>
</dbReference>
<keyword evidence="4 8" id="KW-0808">Transferase</keyword>
<dbReference type="CDD" id="cd00609">
    <property type="entry name" value="AAT_like"/>
    <property type="match status" value="1"/>
</dbReference>
<evidence type="ECO:0000259" key="7">
    <source>
        <dbReference type="Pfam" id="PF00155"/>
    </source>
</evidence>
<evidence type="ECO:0000256" key="3">
    <source>
        <dbReference type="ARBA" id="ARBA00022576"/>
    </source>
</evidence>
<comment type="similarity">
    <text evidence="2">Belongs to the class-I pyridoxal-phosphate-dependent aminotransferase family.</text>
</comment>
<name>A0A1C3H3H9_9GAMM</name>
<dbReference type="EMBL" id="FKLO01000037">
    <property type="protein sequence ID" value="SAM61720.1"/>
    <property type="molecule type" value="Genomic_DNA"/>
</dbReference>
<evidence type="ECO:0000313" key="9">
    <source>
        <dbReference type="Proteomes" id="UP000190837"/>
    </source>
</evidence>
<dbReference type="Gene3D" id="3.90.1150.10">
    <property type="entry name" value="Aspartate Aminotransferase, domain 1"/>
    <property type="match status" value="1"/>
</dbReference>
<organism evidence="8 9">
    <name type="scientific">Cardiobacterium hominis</name>
    <dbReference type="NCBI Taxonomy" id="2718"/>
    <lineage>
        <taxon>Bacteria</taxon>
        <taxon>Pseudomonadati</taxon>
        <taxon>Pseudomonadota</taxon>
        <taxon>Gammaproteobacteria</taxon>
        <taxon>Cardiobacteriales</taxon>
        <taxon>Cardiobacteriaceae</taxon>
        <taxon>Cardiobacterium</taxon>
    </lineage>
</organism>
<dbReference type="InterPro" id="IPR051926">
    <property type="entry name" value="Ala_Aminotransferase"/>
</dbReference>
<dbReference type="InterPro" id="IPR015424">
    <property type="entry name" value="PyrdxlP-dep_Trfase"/>
</dbReference>
<keyword evidence="5" id="KW-0663">Pyridoxal phosphate</keyword>
<dbReference type="InterPro" id="IPR015421">
    <property type="entry name" value="PyrdxlP-dep_Trfase_major"/>
</dbReference>
<evidence type="ECO:0000256" key="2">
    <source>
        <dbReference type="ARBA" id="ARBA00007441"/>
    </source>
</evidence>
<dbReference type="AlphaFoldDB" id="A0A1C3H3H9"/>
<feature type="domain" description="Aminotransferase class I/classII large" evidence="7">
    <location>
        <begin position="34"/>
        <end position="381"/>
    </location>
</feature>
<dbReference type="PANTHER" id="PTHR43488">
    <property type="entry name" value="GLUTAMATE-PYRUVATE AMINOTRANSFERASE ALAA"/>
    <property type="match status" value="1"/>
</dbReference>
<dbReference type="PANTHER" id="PTHR43488:SF2">
    <property type="entry name" value="GLUTAMATE-PYRUVATE AMINOTRANSFERASE ALAA"/>
    <property type="match status" value="1"/>
</dbReference>
<dbReference type="Proteomes" id="UP000190837">
    <property type="component" value="Unassembled WGS sequence"/>
</dbReference>
<dbReference type="RefSeq" id="WP_079540056.1">
    <property type="nucleotide sequence ID" value="NZ_FKLO01000037.1"/>
</dbReference>
<evidence type="ECO:0000256" key="1">
    <source>
        <dbReference type="ARBA" id="ARBA00001933"/>
    </source>
</evidence>
<accession>A0A1C3H3H9</accession>
<dbReference type="SUPFAM" id="SSF53383">
    <property type="entry name" value="PLP-dependent transferases"/>
    <property type="match status" value="1"/>
</dbReference>
<evidence type="ECO:0000313" key="8">
    <source>
        <dbReference type="EMBL" id="SAM61720.1"/>
    </source>
</evidence>
<dbReference type="Gene3D" id="3.40.640.10">
    <property type="entry name" value="Type I PLP-dependent aspartate aminotransferase-like (Major domain)"/>
    <property type="match status" value="1"/>
</dbReference>
<dbReference type="Pfam" id="PF00155">
    <property type="entry name" value="Aminotran_1_2"/>
    <property type="match status" value="1"/>
</dbReference>
<dbReference type="InterPro" id="IPR004839">
    <property type="entry name" value="Aminotransferase_I/II_large"/>
</dbReference>
<keyword evidence="3 8" id="KW-0032">Aminotransferase</keyword>
<sequence>MRKIGKSHKLDNVCYDIRGPVLAEAMRMERQGYDIVKLNIGNPAPFGFNAPDEVREDLIANLSKAQGYSESKGVFAARKAVMHETQRLGIKGVTVDDIILGNGVSELIVMAMQALLDSGDEVLLPMPDYPLWTAAINLSGGKAVHYLCDEENGWNPSIEDIRAKVSANTKGIVLINPNNPTGAVYSEEILREIVAIAEEHGLVIFADEIYDKILYEDAKHIPIATLVESTLCVTFNGMSKAYRAAGFRSGWMILSGNLEIARGYLEGLEMLSSMRLCANVPAQYTIQTALGGYQSIYDLTRPGGRLREQRDLAWQKINAIPGLSMTKPMGALYGFVKIDVERFNIRNDERFILDLLRNKQILLVHGRAFNWHAPDHFRVVFLQYKDDLSSALDKVADFLKTYQQK</sequence>
<gene>
    <name evidence="8" type="ORF">CHUV0807_0933</name>
</gene>
<dbReference type="GO" id="GO:0004021">
    <property type="term" value="F:L-alanine:2-oxoglutarate aminotransferase activity"/>
    <property type="evidence" value="ECO:0007669"/>
    <property type="project" value="UniProtKB-EC"/>
</dbReference>
<proteinExistence type="inferred from homology"/>
<dbReference type="InterPro" id="IPR015422">
    <property type="entry name" value="PyrdxlP-dep_Trfase_small"/>
</dbReference>
<protein>
    <recommendedName>
        <fullName evidence="6">alanine transaminase</fullName>
        <ecNumber evidence="6">2.6.1.2</ecNumber>
    </recommendedName>
</protein>